<dbReference type="EMBL" id="REGN01001129">
    <property type="protein sequence ID" value="RNA36756.1"/>
    <property type="molecule type" value="Genomic_DNA"/>
</dbReference>
<dbReference type="OrthoDB" id="6019893at2759"/>
<feature type="domain" description="RUN" evidence="1">
    <location>
        <begin position="1"/>
        <end position="150"/>
    </location>
</feature>
<dbReference type="STRING" id="10195.A0A3M7SM01"/>
<dbReference type="AlphaFoldDB" id="A0A3M7SM01"/>
<keyword evidence="3" id="KW-1185">Reference proteome</keyword>
<sequence length="155" mass="18117">MCGESGLVTCLEHIFTFGFKSYKLFKKLYVWDFLEKAAYEIETLLNYPNIKSLGAKTSRNFYHEKFIAAIKAINSTSTNYGKDGKFQILICLACRDSFLTEWFMILSRTNTATQMYDEFSFVRNHDLNKFCYKILSITDQFNFKLENSLTMGIVY</sequence>
<dbReference type="Pfam" id="PF02759">
    <property type="entry name" value="RUN"/>
    <property type="match status" value="1"/>
</dbReference>
<reference evidence="2 3" key="1">
    <citation type="journal article" date="2018" name="Sci. Rep.">
        <title>Genomic signatures of local adaptation to the degree of environmental predictability in rotifers.</title>
        <authorList>
            <person name="Franch-Gras L."/>
            <person name="Hahn C."/>
            <person name="Garcia-Roger E.M."/>
            <person name="Carmona M.J."/>
            <person name="Serra M."/>
            <person name="Gomez A."/>
        </authorList>
    </citation>
    <scope>NUCLEOTIDE SEQUENCE [LARGE SCALE GENOMIC DNA]</scope>
    <source>
        <strain evidence="2">HYR1</strain>
    </source>
</reference>
<dbReference type="PROSITE" id="PS50826">
    <property type="entry name" value="RUN"/>
    <property type="match status" value="1"/>
</dbReference>
<evidence type="ECO:0000313" key="2">
    <source>
        <dbReference type="EMBL" id="RNA36756.1"/>
    </source>
</evidence>
<dbReference type="GO" id="GO:0005085">
    <property type="term" value="F:guanyl-nucleotide exchange factor activity"/>
    <property type="evidence" value="ECO:0007669"/>
    <property type="project" value="InterPro"/>
</dbReference>
<dbReference type="Proteomes" id="UP000276133">
    <property type="component" value="Unassembled WGS sequence"/>
</dbReference>
<dbReference type="InterPro" id="IPR004012">
    <property type="entry name" value="Run_dom"/>
</dbReference>
<evidence type="ECO:0000259" key="1">
    <source>
        <dbReference type="PROSITE" id="PS50826"/>
    </source>
</evidence>
<name>A0A3M7SM01_BRAPC</name>
<dbReference type="PANTHER" id="PTHR46070:SF1">
    <property type="entry name" value="PINSTRIPE, ISOFORM A"/>
    <property type="match status" value="1"/>
</dbReference>
<organism evidence="2 3">
    <name type="scientific">Brachionus plicatilis</name>
    <name type="common">Marine rotifer</name>
    <name type="synonym">Brachionus muelleri</name>
    <dbReference type="NCBI Taxonomy" id="10195"/>
    <lineage>
        <taxon>Eukaryota</taxon>
        <taxon>Metazoa</taxon>
        <taxon>Spiralia</taxon>
        <taxon>Gnathifera</taxon>
        <taxon>Rotifera</taxon>
        <taxon>Eurotatoria</taxon>
        <taxon>Monogononta</taxon>
        <taxon>Pseudotrocha</taxon>
        <taxon>Ploima</taxon>
        <taxon>Brachionidae</taxon>
        <taxon>Brachionus</taxon>
    </lineage>
</organism>
<evidence type="ECO:0000313" key="3">
    <source>
        <dbReference type="Proteomes" id="UP000276133"/>
    </source>
</evidence>
<proteinExistence type="predicted"/>
<gene>
    <name evidence="2" type="ORF">BpHYR1_048851</name>
</gene>
<comment type="caution">
    <text evidence="2">The sequence shown here is derived from an EMBL/GenBank/DDBJ whole genome shotgun (WGS) entry which is preliminary data.</text>
</comment>
<accession>A0A3M7SM01</accession>
<dbReference type="GO" id="GO:0031267">
    <property type="term" value="F:small GTPase binding"/>
    <property type="evidence" value="ECO:0007669"/>
    <property type="project" value="InterPro"/>
</dbReference>
<dbReference type="SUPFAM" id="SSF140741">
    <property type="entry name" value="RUN domain-like"/>
    <property type="match status" value="1"/>
</dbReference>
<dbReference type="PANTHER" id="PTHR46070">
    <property type="entry name" value="PINSTRIPE, ISOFORM A"/>
    <property type="match status" value="1"/>
</dbReference>
<dbReference type="Gene3D" id="1.20.58.900">
    <property type="match status" value="1"/>
</dbReference>
<dbReference type="InterPro" id="IPR047278">
    <property type="entry name" value="DEN5A/B"/>
</dbReference>
<dbReference type="InterPro" id="IPR037213">
    <property type="entry name" value="Run_dom_sf"/>
</dbReference>
<protein>
    <submittedName>
        <fullName evidence="2">DENN domain-containing 5A</fullName>
    </submittedName>
</protein>